<accession>A0AAE3GB44</accession>
<dbReference type="RefSeq" id="WP_253769487.1">
    <property type="nucleotide sequence ID" value="NZ_JAMTCK010000004.1"/>
</dbReference>
<evidence type="ECO:0000256" key="2">
    <source>
        <dbReference type="SAM" id="MobiDB-lite"/>
    </source>
</evidence>
<dbReference type="Gene3D" id="3.20.80.10">
    <property type="entry name" value="Regulatory factor, effector binding domain"/>
    <property type="match status" value="1"/>
</dbReference>
<dbReference type="InterPro" id="IPR011256">
    <property type="entry name" value="Reg_factor_effector_dom_sf"/>
</dbReference>
<dbReference type="PANTHER" id="PTHR30204">
    <property type="entry name" value="REDOX-CYCLING DRUG-SENSING TRANSCRIPTIONAL ACTIVATOR SOXR"/>
    <property type="match status" value="1"/>
</dbReference>
<feature type="domain" description="HTH merR-type" evidence="3">
    <location>
        <begin position="1"/>
        <end position="70"/>
    </location>
</feature>
<dbReference type="InterPro" id="IPR000551">
    <property type="entry name" value="MerR-type_HTH_dom"/>
</dbReference>
<dbReference type="Gene3D" id="1.10.1660.10">
    <property type="match status" value="1"/>
</dbReference>
<dbReference type="AlphaFoldDB" id="A0AAE3GB44"/>
<dbReference type="PROSITE" id="PS50937">
    <property type="entry name" value="HTH_MERR_2"/>
    <property type="match status" value="1"/>
</dbReference>
<dbReference type="GO" id="GO:0003677">
    <property type="term" value="F:DNA binding"/>
    <property type="evidence" value="ECO:0007669"/>
    <property type="project" value="UniProtKB-KW"/>
</dbReference>
<evidence type="ECO:0000259" key="3">
    <source>
        <dbReference type="PROSITE" id="PS50937"/>
    </source>
</evidence>
<keyword evidence="5" id="KW-1185">Reference proteome</keyword>
<protein>
    <submittedName>
        <fullName evidence="4">DNA-binding transcriptional regulator, MerR family</fullName>
    </submittedName>
</protein>
<dbReference type="SMART" id="SM00422">
    <property type="entry name" value="HTH_MERR"/>
    <property type="match status" value="1"/>
</dbReference>
<dbReference type="Pfam" id="PF00376">
    <property type="entry name" value="MerR"/>
    <property type="match status" value="1"/>
</dbReference>
<sequence>MSIGEFAQLTGLSVKALRLYADQGVLTPAEVDTWSRYRRYSGAQLVDGVRLKALRDADVSLADAAAALADEHRAGALLAAHRARLAAQRERQDAALAAAEALFAAERWRSGWPVVERRTEARPWAGVVLPVLDTDSTGSDGAGTDSAGSAGTHSDDPDTDRANQAFAVLWQALTAEGNPPVGPFWSSMRAADSDAGAGEDAVELLCCWPVARPLPADWSVPGWRVVVGQLPAGPELAVRWRHDQPIPTVPGAVHPAVLALLATADERGVDLDLSRLRQIGLLEDGQPVGVEIAVPLAQP</sequence>
<evidence type="ECO:0000313" key="5">
    <source>
        <dbReference type="Proteomes" id="UP001206128"/>
    </source>
</evidence>
<dbReference type="GO" id="GO:0003700">
    <property type="term" value="F:DNA-binding transcription factor activity"/>
    <property type="evidence" value="ECO:0007669"/>
    <property type="project" value="InterPro"/>
</dbReference>
<dbReference type="SUPFAM" id="SSF46955">
    <property type="entry name" value="Putative DNA-binding domain"/>
    <property type="match status" value="1"/>
</dbReference>
<feature type="region of interest" description="Disordered" evidence="2">
    <location>
        <begin position="133"/>
        <end position="160"/>
    </location>
</feature>
<dbReference type="EMBL" id="JAMTCK010000004">
    <property type="protein sequence ID" value="MCP2165041.1"/>
    <property type="molecule type" value="Genomic_DNA"/>
</dbReference>
<name>A0AAE3GB44_9PSEU</name>
<gene>
    <name evidence="4" type="ORF">LX83_001890</name>
</gene>
<dbReference type="InterPro" id="IPR047057">
    <property type="entry name" value="MerR_fam"/>
</dbReference>
<keyword evidence="1 4" id="KW-0238">DNA-binding</keyword>
<comment type="caution">
    <text evidence="4">The sequence shown here is derived from an EMBL/GenBank/DDBJ whole genome shotgun (WGS) entry which is preliminary data.</text>
</comment>
<reference evidence="4" key="1">
    <citation type="submission" date="2022-06" db="EMBL/GenBank/DDBJ databases">
        <title>Genomic Encyclopedia of Archaeal and Bacterial Type Strains, Phase II (KMG-II): from individual species to whole genera.</title>
        <authorList>
            <person name="Goeker M."/>
        </authorList>
    </citation>
    <scope>NUCLEOTIDE SEQUENCE</scope>
    <source>
        <strain evidence="4">DSM 43935</strain>
    </source>
</reference>
<evidence type="ECO:0000256" key="1">
    <source>
        <dbReference type="ARBA" id="ARBA00023125"/>
    </source>
</evidence>
<evidence type="ECO:0000313" key="4">
    <source>
        <dbReference type="EMBL" id="MCP2165041.1"/>
    </source>
</evidence>
<dbReference type="Proteomes" id="UP001206128">
    <property type="component" value="Unassembled WGS sequence"/>
</dbReference>
<dbReference type="PANTHER" id="PTHR30204:SF97">
    <property type="entry name" value="MERR FAMILY REGULATORY PROTEIN"/>
    <property type="match status" value="1"/>
</dbReference>
<organism evidence="4 5">
    <name type="scientific">Goodfellowiella coeruleoviolacea</name>
    <dbReference type="NCBI Taxonomy" id="334858"/>
    <lineage>
        <taxon>Bacteria</taxon>
        <taxon>Bacillati</taxon>
        <taxon>Actinomycetota</taxon>
        <taxon>Actinomycetes</taxon>
        <taxon>Pseudonocardiales</taxon>
        <taxon>Pseudonocardiaceae</taxon>
        <taxon>Goodfellowiella</taxon>
    </lineage>
</organism>
<feature type="compositionally biased region" description="Low complexity" evidence="2">
    <location>
        <begin position="133"/>
        <end position="152"/>
    </location>
</feature>
<dbReference type="InterPro" id="IPR009061">
    <property type="entry name" value="DNA-bd_dom_put_sf"/>
</dbReference>
<proteinExistence type="predicted"/>